<evidence type="ECO:0000259" key="14">
    <source>
        <dbReference type="SMART" id="SM00965"/>
    </source>
</evidence>
<dbReference type="RefSeq" id="WP_060385698.1">
    <property type="nucleotide sequence ID" value="NZ_LRGC01000005.1"/>
</dbReference>
<dbReference type="NCBIfam" id="TIGR04057">
    <property type="entry name" value="SusC_RagA_signa"/>
    <property type="match status" value="1"/>
</dbReference>
<dbReference type="InterPro" id="IPR023996">
    <property type="entry name" value="TonB-dep_OMP_SusC/RagA"/>
</dbReference>
<evidence type="ECO:0000256" key="4">
    <source>
        <dbReference type="ARBA" id="ARBA00022496"/>
    </source>
</evidence>
<dbReference type="GO" id="GO:0009279">
    <property type="term" value="C:cell outer membrane"/>
    <property type="evidence" value="ECO:0007669"/>
    <property type="project" value="UniProtKB-SubCell"/>
</dbReference>
<dbReference type="Gene3D" id="2.60.40.1120">
    <property type="entry name" value="Carboxypeptidase-like, regulatory domain"/>
    <property type="match status" value="1"/>
</dbReference>
<gene>
    <name evidence="15" type="ORF">AA415_01456</name>
</gene>
<dbReference type="GO" id="GO:0015344">
    <property type="term" value="F:siderophore uptake transmembrane transporter activity"/>
    <property type="evidence" value="ECO:0007669"/>
    <property type="project" value="TreeGrafter"/>
</dbReference>
<keyword evidence="2 12" id="KW-0813">Transport</keyword>
<dbReference type="InterPro" id="IPR036942">
    <property type="entry name" value="Beta-barrel_TonB_sf"/>
</dbReference>
<dbReference type="Gene3D" id="2.170.130.10">
    <property type="entry name" value="TonB-dependent receptor, plug domain"/>
    <property type="match status" value="1"/>
</dbReference>
<keyword evidence="9 12" id="KW-0472">Membrane</keyword>
<dbReference type="InterPro" id="IPR037066">
    <property type="entry name" value="Plug_dom_sf"/>
</dbReference>
<evidence type="ECO:0000256" key="2">
    <source>
        <dbReference type="ARBA" id="ARBA00022448"/>
    </source>
</evidence>
<name>A0A120A2R3_BACSE</name>
<dbReference type="STRING" id="46506.AA415_01456"/>
<dbReference type="Proteomes" id="UP000056419">
    <property type="component" value="Unassembled WGS sequence"/>
</dbReference>
<dbReference type="FunFam" id="2.60.40.1120:FF:000003">
    <property type="entry name" value="Outer membrane protein Omp121"/>
    <property type="match status" value="1"/>
</dbReference>
<dbReference type="Pfam" id="PF13715">
    <property type="entry name" value="CarbopepD_reg_2"/>
    <property type="match status" value="1"/>
</dbReference>
<dbReference type="SMART" id="SM00965">
    <property type="entry name" value="STN"/>
    <property type="match status" value="1"/>
</dbReference>
<evidence type="ECO:0000256" key="9">
    <source>
        <dbReference type="ARBA" id="ARBA00023136"/>
    </source>
</evidence>
<evidence type="ECO:0000256" key="11">
    <source>
        <dbReference type="ARBA" id="ARBA00023237"/>
    </source>
</evidence>
<dbReference type="InterPro" id="IPR008969">
    <property type="entry name" value="CarboxyPept-like_regulatory"/>
</dbReference>
<dbReference type="InterPro" id="IPR039426">
    <property type="entry name" value="TonB-dep_rcpt-like"/>
</dbReference>
<evidence type="ECO:0000256" key="8">
    <source>
        <dbReference type="ARBA" id="ARBA00023077"/>
    </source>
</evidence>
<dbReference type="InterPro" id="IPR012910">
    <property type="entry name" value="Plug_dom"/>
</dbReference>
<dbReference type="PANTHER" id="PTHR30069:SF29">
    <property type="entry name" value="HEMOGLOBIN AND HEMOGLOBIN-HAPTOGLOBIN-BINDING PROTEIN 1-RELATED"/>
    <property type="match status" value="1"/>
</dbReference>
<dbReference type="SUPFAM" id="SSF56935">
    <property type="entry name" value="Porins"/>
    <property type="match status" value="1"/>
</dbReference>
<dbReference type="GO" id="GO:0044718">
    <property type="term" value="P:siderophore transmembrane transport"/>
    <property type="evidence" value="ECO:0007669"/>
    <property type="project" value="TreeGrafter"/>
</dbReference>
<dbReference type="Pfam" id="PF07715">
    <property type="entry name" value="Plug"/>
    <property type="match status" value="1"/>
</dbReference>
<dbReference type="SUPFAM" id="SSF49464">
    <property type="entry name" value="Carboxypeptidase regulatory domain-like"/>
    <property type="match status" value="1"/>
</dbReference>
<keyword evidence="8 13" id="KW-0798">TonB box</keyword>
<dbReference type="Pfam" id="PF07660">
    <property type="entry name" value="STN"/>
    <property type="match status" value="1"/>
</dbReference>
<keyword evidence="10 15" id="KW-0675">Receptor</keyword>
<dbReference type="AlphaFoldDB" id="A0A120A2R3"/>
<sequence>MRKISLNGLFCPKSFENKQLLRTMKTTLFLLLFVTFQAYCGNSYSQNAKVSIPDSQLRVGQILSQIESQTDYLFVYNKKSVDVRRTVNVDAKNKAVAELLDEIFAGTNIRYVMEGKNIVLTKRGESIENVAGTQQERVTVKGVVTDSKGEPIIGANVLEKGTTNGIITNLDGEFTLNAPANATLVISYIGYEPINVTLNGRTSLKIQMKEEALALETVVVTAMGIKKKEASLTYSTQQVGGDELTRAKDPNMINALAGKTAGVSITRNSSGLGGSAKVSIRGIRSANADGNNQPLYVIDGVPMLNNVAEQAFSAMGGNNDAGNRDSGDGISNLNPDDIESMSILKGASAAALYGSQAANGVILITTKKGKAGMQRIVFNSNLTIDHAICLPEFQDKYGASGATSWGTVPENANSTPIKAYDNVGDYFSNGVTATNSLSIMTGKEKMQTYFSYANTTAKGIVDVNKLQKHNITFRETASLFNDRLTLDANVNLMTQKIKNRPTSGGYYMNPLVGLYTFPRGEDLSIYRDNNGFEKYDENRSMPLQNWYTDISGFNQNPYWLTNRVTSNDKRFRTLASLSANLKINDWFSVQARGNVDYINDNYEQKMYAGTTADVAHQNGRYIKMNRQDFMVYGDFMAMFNKTWNDWSLNAAIGSSINTTKVNSLSLDSGKSGLYKANVFTVPNMNLSGAGTSYIDETANQRRTIQSVFATAQLGWKESIYLDVTARNDWSSTLANTKSEDSGFFYPSVGLSWILNKTLNLPGWISFGKVRASWAQVGNDLPIGITSPAQTITAGGVVKPIDYYFAEDLKPEISNSIEVGTEWKFFNSRLDFDFTFYRTDTKNQLIRVNTTAEQRPYRWINAGKIRNTGVEITLGATPLMNDNFRWKTQFNFATNKNKIVSLGGTPNFQYASGNVSMPYKMMVVEGGSLGDIYGNVFVRDANGKILLEPATDKDGNPNAKAGLPQVTTDKAAKIGNFNPDWTLGWSNTVTYKGFSLYFLIDARVGGDVISLTQAGLDYAGVSKATGDARDAGYYMLEGQKINDVQKFYQMVGDRGNGTTEFYRYDGTNIRLREVSLGYSFPQQMLEKTGFIKGIDLSLVARNLFFIYKDAPFDPDATMSVGNDNQGLDTFGMPSTRNIGFNIKFTF</sequence>
<keyword evidence="16" id="KW-1185">Reference proteome</keyword>
<evidence type="ECO:0000256" key="10">
    <source>
        <dbReference type="ARBA" id="ARBA00023170"/>
    </source>
</evidence>
<dbReference type="NCBIfam" id="TIGR04056">
    <property type="entry name" value="OMP_RagA_SusC"/>
    <property type="match status" value="1"/>
</dbReference>
<organism evidence="15 16">
    <name type="scientific">Bacteroides stercoris</name>
    <dbReference type="NCBI Taxonomy" id="46506"/>
    <lineage>
        <taxon>Bacteria</taxon>
        <taxon>Pseudomonadati</taxon>
        <taxon>Bacteroidota</taxon>
        <taxon>Bacteroidia</taxon>
        <taxon>Bacteroidales</taxon>
        <taxon>Bacteroidaceae</taxon>
        <taxon>Bacteroides</taxon>
    </lineage>
</organism>
<evidence type="ECO:0000256" key="5">
    <source>
        <dbReference type="ARBA" id="ARBA00022692"/>
    </source>
</evidence>
<comment type="subcellular location">
    <subcellularLocation>
        <location evidence="1 12">Cell outer membrane</location>
        <topology evidence="1 12">Multi-pass membrane protein</topology>
    </subcellularLocation>
</comment>
<keyword evidence="4" id="KW-0410">Iron transport</keyword>
<evidence type="ECO:0000256" key="3">
    <source>
        <dbReference type="ARBA" id="ARBA00022452"/>
    </source>
</evidence>
<protein>
    <submittedName>
        <fullName evidence="15">TonB-dependent receptor plug domain protein</fullName>
    </submittedName>
</protein>
<comment type="caution">
    <text evidence="15">The sequence shown here is derived from an EMBL/GenBank/DDBJ whole genome shotgun (WGS) entry which is preliminary data.</text>
</comment>
<proteinExistence type="inferred from homology"/>
<evidence type="ECO:0000313" key="16">
    <source>
        <dbReference type="Proteomes" id="UP000056419"/>
    </source>
</evidence>
<evidence type="ECO:0000256" key="13">
    <source>
        <dbReference type="RuleBase" id="RU003357"/>
    </source>
</evidence>
<keyword evidence="3 12" id="KW-1134">Transmembrane beta strand</keyword>
<evidence type="ECO:0000256" key="6">
    <source>
        <dbReference type="ARBA" id="ARBA00022729"/>
    </source>
</evidence>
<dbReference type="Gene3D" id="2.40.170.20">
    <property type="entry name" value="TonB-dependent receptor, beta-barrel domain"/>
    <property type="match status" value="1"/>
</dbReference>
<dbReference type="EMBL" id="LRGC01000005">
    <property type="protein sequence ID" value="KWR55674.1"/>
    <property type="molecule type" value="Genomic_DNA"/>
</dbReference>
<keyword evidence="11 12" id="KW-0998">Cell outer membrane</keyword>
<dbReference type="PROSITE" id="PS52016">
    <property type="entry name" value="TONB_DEPENDENT_REC_3"/>
    <property type="match status" value="1"/>
</dbReference>
<keyword evidence="4" id="KW-0406">Ion transport</keyword>
<accession>A0A120A2R3</accession>
<comment type="similarity">
    <text evidence="12 13">Belongs to the TonB-dependent receptor family.</text>
</comment>
<evidence type="ECO:0000256" key="1">
    <source>
        <dbReference type="ARBA" id="ARBA00004571"/>
    </source>
</evidence>
<dbReference type="InterPro" id="IPR011662">
    <property type="entry name" value="Secretin/TonB_short_N"/>
</dbReference>
<dbReference type="PANTHER" id="PTHR30069">
    <property type="entry name" value="TONB-DEPENDENT OUTER MEMBRANE RECEPTOR"/>
    <property type="match status" value="1"/>
</dbReference>
<keyword evidence="5 12" id="KW-0812">Transmembrane</keyword>
<evidence type="ECO:0000256" key="12">
    <source>
        <dbReference type="PROSITE-ProRule" id="PRU01360"/>
    </source>
</evidence>
<dbReference type="Pfam" id="PF00593">
    <property type="entry name" value="TonB_dep_Rec_b-barrel"/>
    <property type="match status" value="1"/>
</dbReference>
<dbReference type="PATRIC" id="fig|46506.5.peg.1551"/>
<dbReference type="InterPro" id="IPR000531">
    <property type="entry name" value="Beta-barrel_TonB"/>
</dbReference>
<keyword evidence="7" id="KW-0408">Iron</keyword>
<evidence type="ECO:0000256" key="7">
    <source>
        <dbReference type="ARBA" id="ARBA00023004"/>
    </source>
</evidence>
<reference evidence="15 16" key="1">
    <citation type="journal article" date="2016" name="BMC Genomics">
        <title>Type VI secretion systems of human gut Bacteroidales segregate into three genetic architectures, two of which are contained on mobile genetic elements.</title>
        <authorList>
            <person name="Coyne M.J."/>
            <person name="Roelofs K.G."/>
            <person name="Comstock L.E."/>
        </authorList>
    </citation>
    <scope>NUCLEOTIDE SEQUENCE [LARGE SCALE GENOMIC DNA]</scope>
    <source>
        <strain evidence="15 16">CL09T03C01</strain>
    </source>
</reference>
<feature type="domain" description="Secretin/TonB short N-terminal" evidence="14">
    <location>
        <begin position="72"/>
        <end position="123"/>
    </location>
</feature>
<dbReference type="InterPro" id="IPR023997">
    <property type="entry name" value="TonB-dep_OMP_SusC/RagA_CS"/>
</dbReference>
<keyword evidence="6" id="KW-0732">Signal</keyword>
<evidence type="ECO:0000313" key="15">
    <source>
        <dbReference type="EMBL" id="KWR55674.1"/>
    </source>
</evidence>